<dbReference type="EMBL" id="JOKQ01000001">
    <property type="protein sequence ID" value="KHN70469.1"/>
    <property type="molecule type" value="Genomic_DNA"/>
</dbReference>
<feature type="repeat" description="WD" evidence="3">
    <location>
        <begin position="137"/>
        <end position="176"/>
    </location>
</feature>
<dbReference type="HOGENOM" id="CLU_000288_103_6_1"/>
<feature type="repeat" description="WD" evidence="3">
    <location>
        <begin position="295"/>
        <end position="336"/>
    </location>
</feature>
<reference evidence="5 6" key="1">
    <citation type="journal article" date="2014" name="MBio">
        <title>The Ordospora colligata genome; evolution of extreme reduction in microsporidia and host-to-parasite horizontal gene transfer.</title>
        <authorList>
            <person name="Pombert J.-F."/>
            <person name="Haag K.L."/>
            <person name="Beidas S."/>
            <person name="Ebert D."/>
            <person name="Keeling P.J."/>
        </authorList>
    </citation>
    <scope>NUCLEOTIDE SEQUENCE [LARGE SCALE GENOMIC DNA]</scope>
    <source>
        <strain evidence="5 6">OC4</strain>
    </source>
</reference>
<keyword evidence="6" id="KW-1185">Reference proteome</keyword>
<dbReference type="Pfam" id="PF00400">
    <property type="entry name" value="WD40"/>
    <property type="match status" value="2"/>
</dbReference>
<dbReference type="GO" id="GO:0010992">
    <property type="term" value="P:ubiquitin recycling"/>
    <property type="evidence" value="ECO:0007669"/>
    <property type="project" value="TreeGrafter"/>
</dbReference>
<dbReference type="InterPro" id="IPR057780">
    <property type="entry name" value="Beta-prop_Vps41"/>
</dbReference>
<keyword evidence="1 3" id="KW-0853">WD repeat</keyword>
<dbReference type="InterPro" id="IPR020472">
    <property type="entry name" value="WD40_PAC1"/>
</dbReference>
<dbReference type="InterPro" id="IPR019775">
    <property type="entry name" value="WD40_repeat_CS"/>
</dbReference>
<accession>A0A0B2UMG0</accession>
<name>A0A0B2UMG0_9MICR</name>
<dbReference type="SUPFAM" id="SSF50978">
    <property type="entry name" value="WD40 repeat-like"/>
    <property type="match status" value="1"/>
</dbReference>
<comment type="caution">
    <text evidence="5">The sequence shown here is derived from an EMBL/GenBank/DDBJ whole genome shotgun (WGS) entry which is preliminary data.</text>
</comment>
<dbReference type="RefSeq" id="XP_014564511.1">
    <property type="nucleotide sequence ID" value="XM_014709025.1"/>
</dbReference>
<dbReference type="PROSITE" id="PS50294">
    <property type="entry name" value="WD_REPEATS_REGION"/>
    <property type="match status" value="3"/>
</dbReference>
<sequence length="410" mass="46527">MYVNEQMGSVEDGGVNGLIGMPQELLPKILMHIGLKDMKRLMKSDLVLYEKMRKDMALWRCFSSTEHLSVTGCIEDAKNRYTLVRNVSKARDERRVDFGTSQMDITHIQMGMGRVVCSSDDQTIKMFGTDGRLIKTLIGHKGGVWTFMFNQKHLVSGSIDKTARIWDMWTGHTVCVLIGHKSVVRSLKIYGNYIATGSRDSEIRIWNFQGLCLNVLKGHTMSVRCMDMNEMYLVSGSYDGSVALWDYRKGRLIRHLKAHALRVYSVCLEGEYVASGSLDSTVNVSRIDGKLVCIHKAHQSLVIWLKFVENGRYLLSSGADGILCKWDITENALVYKIQEDGHITAQAVMEDLLVIGTRKEVKIYDLKNGNFIRTLFSTPSLISKVEVFERCICIGYYSEFGMCRVVVFNY</sequence>
<dbReference type="InterPro" id="IPR036322">
    <property type="entry name" value="WD40_repeat_dom_sf"/>
</dbReference>
<dbReference type="GO" id="GO:0005634">
    <property type="term" value="C:nucleus"/>
    <property type="evidence" value="ECO:0007669"/>
    <property type="project" value="TreeGrafter"/>
</dbReference>
<evidence type="ECO:0000313" key="5">
    <source>
        <dbReference type="EMBL" id="KHN70469.1"/>
    </source>
</evidence>
<dbReference type="PANTHER" id="PTHR19849">
    <property type="entry name" value="PHOSPHOLIPASE A-2-ACTIVATING PROTEIN"/>
    <property type="match status" value="1"/>
</dbReference>
<dbReference type="Gene3D" id="2.130.10.10">
    <property type="entry name" value="YVTN repeat-like/Quinoprotein amine dehydrogenase"/>
    <property type="match status" value="1"/>
</dbReference>
<dbReference type="InterPro" id="IPR015943">
    <property type="entry name" value="WD40/YVTN_repeat-like_dom_sf"/>
</dbReference>
<gene>
    <name evidence="5" type="ORF">M896_011230</name>
</gene>
<dbReference type="SMART" id="SM00320">
    <property type="entry name" value="WD40"/>
    <property type="match status" value="5"/>
</dbReference>
<dbReference type="STRING" id="1354746.A0A0B2UMG0"/>
<dbReference type="PROSITE" id="PS50082">
    <property type="entry name" value="WD_REPEATS_2"/>
    <property type="match status" value="4"/>
</dbReference>
<evidence type="ECO:0000313" key="6">
    <source>
        <dbReference type="Proteomes" id="UP000031056"/>
    </source>
</evidence>
<dbReference type="GO" id="GO:0005737">
    <property type="term" value="C:cytoplasm"/>
    <property type="evidence" value="ECO:0007669"/>
    <property type="project" value="TreeGrafter"/>
</dbReference>
<dbReference type="PROSITE" id="PS00678">
    <property type="entry name" value="WD_REPEATS_1"/>
    <property type="match status" value="2"/>
</dbReference>
<evidence type="ECO:0000256" key="3">
    <source>
        <dbReference type="PROSITE-ProRule" id="PRU00221"/>
    </source>
</evidence>
<feature type="repeat" description="WD" evidence="3">
    <location>
        <begin position="216"/>
        <end position="255"/>
    </location>
</feature>
<dbReference type="PRINTS" id="PR00320">
    <property type="entry name" value="GPROTEINBRPT"/>
</dbReference>
<dbReference type="Pfam" id="PF23411">
    <property type="entry name" value="Beta-prop_Vps41"/>
    <property type="match status" value="1"/>
</dbReference>
<dbReference type="Proteomes" id="UP000031056">
    <property type="component" value="Unassembled WGS sequence"/>
</dbReference>
<dbReference type="InterPro" id="IPR001680">
    <property type="entry name" value="WD40_rpt"/>
</dbReference>
<evidence type="ECO:0000259" key="4">
    <source>
        <dbReference type="Pfam" id="PF23411"/>
    </source>
</evidence>
<feature type="domain" description="Vps41 beta-propeller" evidence="4">
    <location>
        <begin position="222"/>
        <end position="376"/>
    </location>
</feature>
<dbReference type="GeneID" id="26260966"/>
<dbReference type="AlphaFoldDB" id="A0A0B2UMG0"/>
<protein>
    <submittedName>
        <fullName evidence="5">WD40 domain-containing protein</fullName>
    </submittedName>
</protein>
<dbReference type="CDD" id="cd00200">
    <property type="entry name" value="WD40"/>
    <property type="match status" value="1"/>
</dbReference>
<evidence type="ECO:0000256" key="1">
    <source>
        <dbReference type="ARBA" id="ARBA00022574"/>
    </source>
</evidence>
<dbReference type="GO" id="GO:0043161">
    <property type="term" value="P:proteasome-mediated ubiquitin-dependent protein catabolic process"/>
    <property type="evidence" value="ECO:0007669"/>
    <property type="project" value="TreeGrafter"/>
</dbReference>
<proteinExistence type="predicted"/>
<dbReference type="VEuPathDB" id="MicrosporidiaDB:M896_011230"/>
<dbReference type="OrthoDB" id="190105at2759"/>
<dbReference type="PANTHER" id="PTHR19849:SF1">
    <property type="entry name" value="F-BOX_WD REPEAT-CONTAINING PROTEIN 7"/>
    <property type="match status" value="1"/>
</dbReference>
<keyword evidence="2" id="KW-0677">Repeat</keyword>
<evidence type="ECO:0000256" key="2">
    <source>
        <dbReference type="ARBA" id="ARBA00022737"/>
    </source>
</evidence>
<dbReference type="InParanoid" id="A0A0B2UMG0"/>
<dbReference type="GO" id="GO:0043130">
    <property type="term" value="F:ubiquitin binding"/>
    <property type="evidence" value="ECO:0007669"/>
    <property type="project" value="TreeGrafter"/>
</dbReference>
<feature type="repeat" description="WD" evidence="3">
    <location>
        <begin position="177"/>
        <end position="209"/>
    </location>
</feature>
<organism evidence="5 6">
    <name type="scientific">Ordospora colligata OC4</name>
    <dbReference type="NCBI Taxonomy" id="1354746"/>
    <lineage>
        <taxon>Eukaryota</taxon>
        <taxon>Fungi</taxon>
        <taxon>Fungi incertae sedis</taxon>
        <taxon>Microsporidia</taxon>
        <taxon>Ordosporidae</taxon>
        <taxon>Ordospora</taxon>
    </lineage>
</organism>